<evidence type="ECO:0000259" key="3">
    <source>
        <dbReference type="Pfam" id="PF01648"/>
    </source>
</evidence>
<evidence type="ECO:0000256" key="2">
    <source>
        <dbReference type="ARBA" id="ARBA00022679"/>
    </source>
</evidence>
<evidence type="ECO:0000313" key="5">
    <source>
        <dbReference type="EMBL" id="PPK80495.1"/>
    </source>
</evidence>
<comment type="similarity">
    <text evidence="1">Belongs to the P-Pant transferase superfamily. Gsp/Sfp/HetI/AcpT family.</text>
</comment>
<dbReference type="GO" id="GO:0008897">
    <property type="term" value="F:holo-[acyl-carrier-protein] synthase activity"/>
    <property type="evidence" value="ECO:0007669"/>
    <property type="project" value="InterPro"/>
</dbReference>
<name>A0A2S6HS36_9FIRM</name>
<dbReference type="RefSeq" id="WP_104437195.1">
    <property type="nucleotide sequence ID" value="NZ_PTJA01000006.1"/>
</dbReference>
<dbReference type="InterPro" id="IPR037143">
    <property type="entry name" value="4-PPantetheinyl_Trfase_dom_sf"/>
</dbReference>
<feature type="domain" description="4'-phosphopantetheinyl transferase N-terminal" evidence="4">
    <location>
        <begin position="15"/>
        <end position="97"/>
    </location>
</feature>
<dbReference type="GO" id="GO:0005829">
    <property type="term" value="C:cytosol"/>
    <property type="evidence" value="ECO:0007669"/>
    <property type="project" value="TreeGrafter"/>
</dbReference>
<dbReference type="Gene3D" id="3.90.470.20">
    <property type="entry name" value="4'-phosphopantetheinyl transferase domain"/>
    <property type="match status" value="2"/>
</dbReference>
<feature type="domain" description="4'-phosphopantetheinyl transferase" evidence="3">
    <location>
        <begin position="103"/>
        <end position="204"/>
    </location>
</feature>
<dbReference type="GO" id="GO:0019878">
    <property type="term" value="P:lysine biosynthetic process via aminoadipic acid"/>
    <property type="evidence" value="ECO:0007669"/>
    <property type="project" value="TreeGrafter"/>
</dbReference>
<dbReference type="PANTHER" id="PTHR12215:SF10">
    <property type="entry name" value="L-AMINOADIPATE-SEMIALDEHYDE DEHYDROGENASE-PHOSPHOPANTETHEINYL TRANSFERASE"/>
    <property type="match status" value="1"/>
</dbReference>
<dbReference type="EMBL" id="PTJA01000006">
    <property type="protein sequence ID" value="PPK80495.1"/>
    <property type="molecule type" value="Genomic_DNA"/>
</dbReference>
<dbReference type="GO" id="GO:0000287">
    <property type="term" value="F:magnesium ion binding"/>
    <property type="evidence" value="ECO:0007669"/>
    <property type="project" value="InterPro"/>
</dbReference>
<proteinExistence type="inferred from homology"/>
<keyword evidence="6" id="KW-1185">Reference proteome</keyword>
<dbReference type="Pfam" id="PF01648">
    <property type="entry name" value="ACPS"/>
    <property type="match status" value="1"/>
</dbReference>
<evidence type="ECO:0000256" key="1">
    <source>
        <dbReference type="ARBA" id="ARBA00010990"/>
    </source>
</evidence>
<dbReference type="Pfam" id="PF22624">
    <property type="entry name" value="AASDHPPT_N"/>
    <property type="match status" value="1"/>
</dbReference>
<dbReference type="AlphaFoldDB" id="A0A2S6HS36"/>
<dbReference type="InterPro" id="IPR055066">
    <property type="entry name" value="AASDHPPT_N"/>
</dbReference>
<evidence type="ECO:0000259" key="4">
    <source>
        <dbReference type="Pfam" id="PF22624"/>
    </source>
</evidence>
<protein>
    <submittedName>
        <fullName evidence="5">4'-phosphopantetheinyl transferase</fullName>
    </submittedName>
</protein>
<dbReference type="InterPro" id="IPR050559">
    <property type="entry name" value="P-Pant_transferase_sf"/>
</dbReference>
<accession>A0A2S6HS36</accession>
<sequence>MVFVNCMDITECKNELYEKAIHIVSEERRKKSECYRYVDDSKRCICAGLLLQYGFYHKVGQLSEIEITYNEFGKPFIKNRKEFKYNITHSGKWVAIVYGTTEVGIDVEKIQEGREELVDFCFSEEERFTIYNHIEKEERLKQFTKLWTMKESYIKFLGTGLSTGLKSFSVDATEGLITSNDGKLKKDLRIRSYQFATDYYLSVCSTEDEICIHNVSLKEVVNLLECMHGCRSCLQ</sequence>
<evidence type="ECO:0000313" key="6">
    <source>
        <dbReference type="Proteomes" id="UP000237749"/>
    </source>
</evidence>
<dbReference type="InterPro" id="IPR008278">
    <property type="entry name" value="4-PPantetheinyl_Trfase_dom"/>
</dbReference>
<dbReference type="OrthoDB" id="9808281at2"/>
<gene>
    <name evidence="5" type="ORF">BXY41_10685</name>
</gene>
<dbReference type="Proteomes" id="UP000237749">
    <property type="component" value="Unassembled WGS sequence"/>
</dbReference>
<keyword evidence="2 5" id="KW-0808">Transferase</keyword>
<dbReference type="SUPFAM" id="SSF56214">
    <property type="entry name" value="4'-phosphopantetheinyl transferase"/>
    <property type="match status" value="2"/>
</dbReference>
<comment type="caution">
    <text evidence="5">The sequence shown here is derived from an EMBL/GenBank/DDBJ whole genome shotgun (WGS) entry which is preliminary data.</text>
</comment>
<reference evidence="5 6" key="1">
    <citation type="submission" date="2018-02" db="EMBL/GenBank/DDBJ databases">
        <title>Genomic Encyclopedia of Archaeal and Bacterial Type Strains, Phase II (KMG-II): from individual species to whole genera.</title>
        <authorList>
            <person name="Goeker M."/>
        </authorList>
    </citation>
    <scope>NUCLEOTIDE SEQUENCE [LARGE SCALE GENOMIC DNA]</scope>
    <source>
        <strain evidence="5 6">DSM 3808</strain>
    </source>
</reference>
<organism evidence="5 6">
    <name type="scientific">Lacrimispora xylanisolvens</name>
    <dbReference type="NCBI Taxonomy" id="384636"/>
    <lineage>
        <taxon>Bacteria</taxon>
        <taxon>Bacillati</taxon>
        <taxon>Bacillota</taxon>
        <taxon>Clostridia</taxon>
        <taxon>Lachnospirales</taxon>
        <taxon>Lachnospiraceae</taxon>
        <taxon>Lacrimispora</taxon>
    </lineage>
</organism>
<dbReference type="PANTHER" id="PTHR12215">
    <property type="entry name" value="PHOSPHOPANTETHEINE TRANSFERASE"/>
    <property type="match status" value="1"/>
</dbReference>